<reference evidence="4 5" key="1">
    <citation type="journal article" date="2024" name="Nat. Commun.">
        <title>Phylogenomics reveals the evolutionary origins of lichenization in chlorophyte algae.</title>
        <authorList>
            <person name="Puginier C."/>
            <person name="Libourel C."/>
            <person name="Otte J."/>
            <person name="Skaloud P."/>
            <person name="Haon M."/>
            <person name="Grisel S."/>
            <person name="Petersen M."/>
            <person name="Berrin J.G."/>
            <person name="Delaux P.M."/>
            <person name="Dal Grande F."/>
            <person name="Keller J."/>
        </authorList>
    </citation>
    <scope>NUCLEOTIDE SEQUENCE [LARGE SCALE GENOMIC DNA]</scope>
    <source>
        <strain evidence="4 5">SAG 216-7</strain>
    </source>
</reference>
<dbReference type="Gene3D" id="1.25.10.10">
    <property type="entry name" value="Leucine-rich Repeat Variant"/>
    <property type="match status" value="1"/>
</dbReference>
<feature type="compositionally biased region" description="Polar residues" evidence="2">
    <location>
        <begin position="704"/>
        <end position="725"/>
    </location>
</feature>
<accession>A0ABR2Z0L4</accession>
<proteinExistence type="predicted"/>
<feature type="compositionally biased region" description="Low complexity" evidence="2">
    <location>
        <begin position="665"/>
        <end position="674"/>
    </location>
</feature>
<comment type="pathway">
    <text evidence="1">Protein modification; protein ubiquitination.</text>
</comment>
<dbReference type="InterPro" id="IPR016024">
    <property type="entry name" value="ARM-type_fold"/>
</dbReference>
<name>A0ABR2Z0L4_9CHLO</name>
<dbReference type="Pfam" id="PF00651">
    <property type="entry name" value="BTB"/>
    <property type="match status" value="1"/>
</dbReference>
<evidence type="ECO:0000259" key="3">
    <source>
        <dbReference type="Pfam" id="PF00651"/>
    </source>
</evidence>
<evidence type="ECO:0000256" key="1">
    <source>
        <dbReference type="ARBA" id="ARBA00004906"/>
    </source>
</evidence>
<evidence type="ECO:0000256" key="2">
    <source>
        <dbReference type="SAM" id="MobiDB-lite"/>
    </source>
</evidence>
<evidence type="ECO:0000313" key="5">
    <source>
        <dbReference type="Proteomes" id="UP001491310"/>
    </source>
</evidence>
<dbReference type="SUPFAM" id="SSF54695">
    <property type="entry name" value="POZ domain"/>
    <property type="match status" value="1"/>
</dbReference>
<dbReference type="InterPro" id="IPR000210">
    <property type="entry name" value="BTB/POZ_dom"/>
</dbReference>
<feature type="compositionally biased region" description="Polar residues" evidence="2">
    <location>
        <begin position="394"/>
        <end position="404"/>
    </location>
</feature>
<evidence type="ECO:0000313" key="4">
    <source>
        <dbReference type="EMBL" id="KAK9917444.1"/>
    </source>
</evidence>
<dbReference type="SUPFAM" id="SSF48371">
    <property type="entry name" value="ARM repeat"/>
    <property type="match status" value="1"/>
</dbReference>
<sequence length="737" mass="77054">MEKANLVHHGTNLMLDRVLKDLQAEDESLQARALQALQGFAKGKRGGVTMTRNHTSARKEAIEAGAVPALCSVLGTGDDEPVSIEVLKALYTIIAPDSSGHTTTEVFASGGVHALIRLLENVLEFAAEPQRSVWVREVLALLYPLVRRSRMVARLMASEMAGVCVVLQTVADPLCLSLALDIMEEVLGSGDRRRYGRLMAREGALAALVHAAHVRGMGAKAMLVLATLAAEPELLHVLRALLQPQDYACLVHIAHRAADADDLDGKACVQLLAAVLSGPGIEGVRALALGRCLGASLCLTPIASDLLIRATGDAGVMALQNLPADAVAEAAIAAALLLEHTPLGASLLLRPGALTALLDTVLDENSASLPEHAHRAEATEALAGAAQWLLKSDAPNSRRTTGSDSGEAAATGPEAKGGTDSVPASAAPAKANGPSANGHADAAAGVSPKSQQDARATESDGIATPSGNFETMTFHVGGKEFYALAWVLAQSSRAIAQTLAQIPDTSAAAVVIPDVPGLTSARMYEVFSLAAECAYTGNHDVALEDCLDLWALAASLQMPDIQRRCERLAPAILNEEGSLERALSLTRGHRDSGAGLREVVAQHVLTNLMSLRERGTLGRLAQQHRRELTNALNVTLRRRLHAARPMPTLGRSSSQFLAASTNGDSPRSARSISSSRFGGVVGASRFSATTDAWTVLERQGSQAAASTISLDSPTSTLPAKSSVESFSKESAVAAVAQ</sequence>
<feature type="region of interest" description="Disordered" evidence="2">
    <location>
        <begin position="704"/>
        <end position="737"/>
    </location>
</feature>
<comment type="caution">
    <text evidence="4">The sequence shown here is derived from an EMBL/GenBank/DDBJ whole genome shotgun (WGS) entry which is preliminary data.</text>
</comment>
<feature type="region of interest" description="Disordered" evidence="2">
    <location>
        <begin position="647"/>
        <end position="674"/>
    </location>
</feature>
<dbReference type="Proteomes" id="UP001491310">
    <property type="component" value="Unassembled WGS sequence"/>
</dbReference>
<dbReference type="InterPro" id="IPR011333">
    <property type="entry name" value="SKP1/BTB/POZ_sf"/>
</dbReference>
<protein>
    <recommendedName>
        <fullName evidence="3">BTB domain-containing protein</fullName>
    </recommendedName>
</protein>
<dbReference type="EMBL" id="JALJOT010000002">
    <property type="protein sequence ID" value="KAK9917444.1"/>
    <property type="molecule type" value="Genomic_DNA"/>
</dbReference>
<gene>
    <name evidence="4" type="ORF">WJX75_004438</name>
</gene>
<feature type="domain" description="BTB" evidence="3">
    <location>
        <begin position="468"/>
        <end position="568"/>
    </location>
</feature>
<keyword evidence="5" id="KW-1185">Reference proteome</keyword>
<organism evidence="4 5">
    <name type="scientific">Coccomyxa subellipsoidea</name>
    <dbReference type="NCBI Taxonomy" id="248742"/>
    <lineage>
        <taxon>Eukaryota</taxon>
        <taxon>Viridiplantae</taxon>
        <taxon>Chlorophyta</taxon>
        <taxon>core chlorophytes</taxon>
        <taxon>Trebouxiophyceae</taxon>
        <taxon>Trebouxiophyceae incertae sedis</taxon>
        <taxon>Coccomyxaceae</taxon>
        <taxon>Coccomyxa</taxon>
    </lineage>
</organism>
<dbReference type="Gene3D" id="3.30.710.10">
    <property type="entry name" value="Potassium Channel Kv1.1, Chain A"/>
    <property type="match status" value="1"/>
</dbReference>
<dbReference type="InterPro" id="IPR011989">
    <property type="entry name" value="ARM-like"/>
</dbReference>
<feature type="region of interest" description="Disordered" evidence="2">
    <location>
        <begin position="394"/>
        <end position="467"/>
    </location>
</feature>
<feature type="compositionally biased region" description="Polar residues" evidence="2">
    <location>
        <begin position="650"/>
        <end position="664"/>
    </location>
</feature>